<sequence>MSLNEQLTVRIELHLAPRIQSLQPSRSDITTTNNNIIQSSSTLRDASTSLTTSINSLIQTPSQHAIFQKNKDDLNVKRSEALLKESHEFMKYLQKKYNLSATQPADILGRQISRMKKCEDNAKKSSSS</sequence>
<accession>A0A914Y557</accession>
<protein>
    <submittedName>
        <fullName evidence="2">Uncharacterized protein</fullName>
    </submittedName>
</protein>
<evidence type="ECO:0000313" key="2">
    <source>
        <dbReference type="WBParaSite" id="PSU_v2.g13903.t1"/>
    </source>
</evidence>
<reference evidence="2" key="1">
    <citation type="submission" date="2022-11" db="UniProtKB">
        <authorList>
            <consortium name="WormBaseParasite"/>
        </authorList>
    </citation>
    <scope>IDENTIFICATION</scope>
</reference>
<organism evidence="1 2">
    <name type="scientific">Panagrolaimus superbus</name>
    <dbReference type="NCBI Taxonomy" id="310955"/>
    <lineage>
        <taxon>Eukaryota</taxon>
        <taxon>Metazoa</taxon>
        <taxon>Ecdysozoa</taxon>
        <taxon>Nematoda</taxon>
        <taxon>Chromadorea</taxon>
        <taxon>Rhabditida</taxon>
        <taxon>Tylenchina</taxon>
        <taxon>Panagrolaimomorpha</taxon>
        <taxon>Panagrolaimoidea</taxon>
        <taxon>Panagrolaimidae</taxon>
        <taxon>Panagrolaimus</taxon>
    </lineage>
</organism>
<proteinExistence type="predicted"/>
<dbReference type="Proteomes" id="UP000887577">
    <property type="component" value="Unplaced"/>
</dbReference>
<keyword evidence="1" id="KW-1185">Reference proteome</keyword>
<evidence type="ECO:0000313" key="1">
    <source>
        <dbReference type="Proteomes" id="UP000887577"/>
    </source>
</evidence>
<dbReference type="WBParaSite" id="PSU_v2.g13903.t1">
    <property type="protein sequence ID" value="PSU_v2.g13903.t1"/>
    <property type="gene ID" value="PSU_v2.g13903"/>
</dbReference>
<name>A0A914Y557_9BILA</name>
<dbReference type="AlphaFoldDB" id="A0A914Y557"/>